<dbReference type="AlphaFoldDB" id="A0AAW2IND7"/>
<evidence type="ECO:0000313" key="1">
    <source>
        <dbReference type="EMBL" id="KAL0283163.1"/>
    </source>
</evidence>
<gene>
    <name evidence="1" type="ORF">Sangu_2905900</name>
</gene>
<comment type="caution">
    <text evidence="1">The sequence shown here is derived from an EMBL/GenBank/DDBJ whole genome shotgun (WGS) entry which is preliminary data.</text>
</comment>
<sequence length="57" mass="6131">MGIALQGIGAKDALVWPYEKHGGLSARSAYKVARMLNMETKGSGNPQSRRLISKSKA</sequence>
<reference evidence="1" key="2">
    <citation type="journal article" date="2024" name="Plant">
        <title>Genomic evolution and insights into agronomic trait innovations of Sesamum species.</title>
        <authorList>
            <person name="Miao H."/>
            <person name="Wang L."/>
            <person name="Qu L."/>
            <person name="Liu H."/>
            <person name="Sun Y."/>
            <person name="Le M."/>
            <person name="Wang Q."/>
            <person name="Wei S."/>
            <person name="Zheng Y."/>
            <person name="Lin W."/>
            <person name="Duan Y."/>
            <person name="Cao H."/>
            <person name="Xiong S."/>
            <person name="Wang X."/>
            <person name="Wei L."/>
            <person name="Li C."/>
            <person name="Ma Q."/>
            <person name="Ju M."/>
            <person name="Zhao R."/>
            <person name="Li G."/>
            <person name="Mu C."/>
            <person name="Tian Q."/>
            <person name="Mei H."/>
            <person name="Zhang T."/>
            <person name="Gao T."/>
            <person name="Zhang H."/>
        </authorList>
    </citation>
    <scope>NUCLEOTIDE SEQUENCE</scope>
    <source>
        <strain evidence="1">G01</strain>
    </source>
</reference>
<proteinExistence type="predicted"/>
<protein>
    <submittedName>
        <fullName evidence="1">Uncharacterized protein</fullName>
    </submittedName>
</protein>
<reference evidence="1" key="1">
    <citation type="submission" date="2020-06" db="EMBL/GenBank/DDBJ databases">
        <authorList>
            <person name="Li T."/>
            <person name="Hu X."/>
            <person name="Zhang T."/>
            <person name="Song X."/>
            <person name="Zhang H."/>
            <person name="Dai N."/>
            <person name="Sheng W."/>
            <person name="Hou X."/>
            <person name="Wei L."/>
        </authorList>
    </citation>
    <scope>NUCLEOTIDE SEQUENCE</scope>
    <source>
        <strain evidence="1">G01</strain>
        <tissue evidence="1">Leaf</tissue>
    </source>
</reference>
<dbReference type="EMBL" id="JACGWK010001745">
    <property type="protein sequence ID" value="KAL0283163.1"/>
    <property type="molecule type" value="Genomic_DNA"/>
</dbReference>
<name>A0AAW2IND7_9LAMI</name>
<accession>A0AAW2IND7</accession>
<organism evidence="1">
    <name type="scientific">Sesamum angustifolium</name>
    <dbReference type="NCBI Taxonomy" id="2727405"/>
    <lineage>
        <taxon>Eukaryota</taxon>
        <taxon>Viridiplantae</taxon>
        <taxon>Streptophyta</taxon>
        <taxon>Embryophyta</taxon>
        <taxon>Tracheophyta</taxon>
        <taxon>Spermatophyta</taxon>
        <taxon>Magnoliopsida</taxon>
        <taxon>eudicotyledons</taxon>
        <taxon>Gunneridae</taxon>
        <taxon>Pentapetalae</taxon>
        <taxon>asterids</taxon>
        <taxon>lamiids</taxon>
        <taxon>Lamiales</taxon>
        <taxon>Pedaliaceae</taxon>
        <taxon>Sesamum</taxon>
    </lineage>
</organism>